<gene>
    <name evidence="2" type="ORF">HMPREF1862_01122</name>
</gene>
<keyword evidence="1" id="KW-1133">Transmembrane helix</keyword>
<sequence length="136" mass="14655">MPGKTTTHRGLWRVLIALEIVAIALCLAWGAKTFHTWVESEARNRAANEQIETQGRKIAAALTRSDQAEVAKLVGSSETAAFLSAQTAGKKVTLPEKGVVNEVGSRYLVTFRTGQEKTISLRLSCTKNLACSGTIP</sequence>
<evidence type="ECO:0000313" key="3">
    <source>
        <dbReference type="Proteomes" id="UP000070572"/>
    </source>
</evidence>
<evidence type="ECO:0000256" key="1">
    <source>
        <dbReference type="SAM" id="Phobius"/>
    </source>
</evidence>
<reference evidence="2 3" key="1">
    <citation type="submission" date="2016-01" db="EMBL/GenBank/DDBJ databases">
        <authorList>
            <person name="Mitreva M."/>
            <person name="Pepin K.H."/>
            <person name="Mihindukulasuriya K.A."/>
            <person name="Fulton R."/>
            <person name="Fronick C."/>
            <person name="O'Laughlin M."/>
            <person name="Miner T."/>
            <person name="Herter B."/>
            <person name="Rosa B.A."/>
            <person name="Cordes M."/>
            <person name="Tomlinson C."/>
            <person name="Wollam A."/>
            <person name="Palsikar V.B."/>
            <person name="Mardis E.R."/>
            <person name="Wilson R.K."/>
        </authorList>
    </citation>
    <scope>NUCLEOTIDE SEQUENCE [LARGE SCALE GENOMIC DNA]</scope>
    <source>
        <strain evidence="2 3">DNF00696</strain>
    </source>
</reference>
<protein>
    <submittedName>
        <fullName evidence="2">Uncharacterized protein</fullName>
    </submittedName>
</protein>
<name>A0AB34WZ19_9ACTO</name>
<organism evidence="2 3">
    <name type="scientific">Varibaculum cambriense</name>
    <dbReference type="NCBI Taxonomy" id="184870"/>
    <lineage>
        <taxon>Bacteria</taxon>
        <taxon>Bacillati</taxon>
        <taxon>Actinomycetota</taxon>
        <taxon>Actinomycetes</taxon>
        <taxon>Actinomycetales</taxon>
        <taxon>Actinomycetaceae</taxon>
        <taxon>Varibaculum</taxon>
    </lineage>
</organism>
<keyword evidence="1" id="KW-0472">Membrane</keyword>
<keyword evidence="1" id="KW-0812">Transmembrane</keyword>
<comment type="caution">
    <text evidence="2">The sequence shown here is derived from an EMBL/GenBank/DDBJ whole genome shotgun (WGS) entry which is preliminary data.</text>
</comment>
<feature type="transmembrane region" description="Helical" evidence="1">
    <location>
        <begin position="12"/>
        <end position="31"/>
    </location>
</feature>
<dbReference type="Proteomes" id="UP000070572">
    <property type="component" value="Unassembled WGS sequence"/>
</dbReference>
<dbReference type="EMBL" id="LSDN01000015">
    <property type="protein sequence ID" value="KXB80440.1"/>
    <property type="molecule type" value="Genomic_DNA"/>
</dbReference>
<dbReference type="GeneID" id="78351988"/>
<dbReference type="AlphaFoldDB" id="A0AB34WZ19"/>
<proteinExistence type="predicted"/>
<dbReference type="RefSeq" id="WP_022864094.1">
    <property type="nucleotide sequence ID" value="NZ_CAUPGC010000001.1"/>
</dbReference>
<accession>A0AB34WZ19</accession>
<evidence type="ECO:0000313" key="2">
    <source>
        <dbReference type="EMBL" id="KXB80440.1"/>
    </source>
</evidence>